<keyword evidence="1" id="KW-0812">Transmembrane</keyword>
<evidence type="ECO:0000313" key="3">
    <source>
        <dbReference type="Proteomes" id="UP000242715"/>
    </source>
</evidence>
<accession>A0A2Z6MTE0</accession>
<proteinExistence type="predicted"/>
<sequence length="94" mass="10402">MSINATSIVPYLCSRVCNLASMVSSRFSNLTSIACGVVFFLAGIRIVKTVMFIRYAGDSVSGVLWLVEFGGGGHVRDVYEQWFAIPLLSWWTEC</sequence>
<dbReference type="Proteomes" id="UP000242715">
    <property type="component" value="Unassembled WGS sequence"/>
</dbReference>
<evidence type="ECO:0000313" key="2">
    <source>
        <dbReference type="EMBL" id="GAU35954.1"/>
    </source>
</evidence>
<name>A0A2Z6MTE0_TRISU</name>
<evidence type="ECO:0000256" key="1">
    <source>
        <dbReference type="SAM" id="Phobius"/>
    </source>
</evidence>
<feature type="transmembrane region" description="Helical" evidence="1">
    <location>
        <begin position="27"/>
        <end position="47"/>
    </location>
</feature>
<gene>
    <name evidence="2" type="ORF">TSUD_147390</name>
</gene>
<keyword evidence="1" id="KW-0472">Membrane</keyword>
<keyword evidence="1" id="KW-1133">Transmembrane helix</keyword>
<dbReference type="EMBL" id="DF973611">
    <property type="protein sequence ID" value="GAU35954.1"/>
    <property type="molecule type" value="Genomic_DNA"/>
</dbReference>
<dbReference type="AlphaFoldDB" id="A0A2Z6MTE0"/>
<organism evidence="2 3">
    <name type="scientific">Trifolium subterraneum</name>
    <name type="common">Subterranean clover</name>
    <dbReference type="NCBI Taxonomy" id="3900"/>
    <lineage>
        <taxon>Eukaryota</taxon>
        <taxon>Viridiplantae</taxon>
        <taxon>Streptophyta</taxon>
        <taxon>Embryophyta</taxon>
        <taxon>Tracheophyta</taxon>
        <taxon>Spermatophyta</taxon>
        <taxon>Magnoliopsida</taxon>
        <taxon>eudicotyledons</taxon>
        <taxon>Gunneridae</taxon>
        <taxon>Pentapetalae</taxon>
        <taxon>rosids</taxon>
        <taxon>fabids</taxon>
        <taxon>Fabales</taxon>
        <taxon>Fabaceae</taxon>
        <taxon>Papilionoideae</taxon>
        <taxon>50 kb inversion clade</taxon>
        <taxon>NPAAA clade</taxon>
        <taxon>Hologalegina</taxon>
        <taxon>IRL clade</taxon>
        <taxon>Trifolieae</taxon>
        <taxon>Trifolium</taxon>
    </lineage>
</organism>
<protein>
    <submittedName>
        <fullName evidence="2">Uncharacterized protein</fullName>
    </submittedName>
</protein>
<reference evidence="3" key="1">
    <citation type="journal article" date="2017" name="Front. Plant Sci.">
        <title>Climate Clever Clovers: New Paradigm to Reduce the Environmental Footprint of Ruminants by Breeding Low Methanogenic Forages Utilizing Haplotype Variation.</title>
        <authorList>
            <person name="Kaur P."/>
            <person name="Appels R."/>
            <person name="Bayer P.E."/>
            <person name="Keeble-Gagnere G."/>
            <person name="Wang J."/>
            <person name="Hirakawa H."/>
            <person name="Shirasawa K."/>
            <person name="Vercoe P."/>
            <person name="Stefanova K."/>
            <person name="Durmic Z."/>
            <person name="Nichols P."/>
            <person name="Revell C."/>
            <person name="Isobe S.N."/>
            <person name="Edwards D."/>
            <person name="Erskine W."/>
        </authorList>
    </citation>
    <scope>NUCLEOTIDE SEQUENCE [LARGE SCALE GENOMIC DNA]</scope>
    <source>
        <strain evidence="3">cv. Daliak</strain>
    </source>
</reference>
<keyword evidence="3" id="KW-1185">Reference proteome</keyword>